<protein>
    <submittedName>
        <fullName evidence="2">Uncharacterized protein</fullName>
    </submittedName>
</protein>
<sequence>MRVTYRLLLLLPCLLQVSSVPLVRRGDENPSPCTPAPKPCEPNCPPEPHPAIQAAPGCLVQPPALALPAPPLPGLPKAFPAVPGPPVLPTAPNPVDLLPEGATSPSTYTAGLPVVGGPQAPPLPLVPAAPVLPTLPALPDLSQLSTVPTGGTDALQSLGELQLPALGGD</sequence>
<keyword evidence="1" id="KW-0732">Signal</keyword>
<feature type="chain" id="PRO_5030003877" evidence="1">
    <location>
        <begin position="20"/>
        <end position="169"/>
    </location>
</feature>
<organism evidence="2 3">
    <name type="scientific">Rhizopus microsporus</name>
    <dbReference type="NCBI Taxonomy" id="58291"/>
    <lineage>
        <taxon>Eukaryota</taxon>
        <taxon>Fungi</taxon>
        <taxon>Fungi incertae sedis</taxon>
        <taxon>Mucoromycota</taxon>
        <taxon>Mucoromycotina</taxon>
        <taxon>Mucoromycetes</taxon>
        <taxon>Mucorales</taxon>
        <taxon>Mucorineae</taxon>
        <taxon>Rhizopodaceae</taxon>
        <taxon>Rhizopus</taxon>
    </lineage>
</organism>
<dbReference type="EMBL" id="KV921264">
    <property type="protein sequence ID" value="ORE22687.1"/>
    <property type="molecule type" value="Genomic_DNA"/>
</dbReference>
<reference evidence="2 3" key="1">
    <citation type="journal article" date="2016" name="Proc. Natl. Acad. Sci. U.S.A.">
        <title>Lipid metabolic changes in an early divergent fungus govern the establishment of a mutualistic symbiosis with endobacteria.</title>
        <authorList>
            <person name="Lastovetsky O.A."/>
            <person name="Gaspar M.L."/>
            <person name="Mondo S.J."/>
            <person name="LaButti K.M."/>
            <person name="Sandor L."/>
            <person name="Grigoriev I.V."/>
            <person name="Henry S.A."/>
            <person name="Pawlowska T.E."/>
        </authorList>
    </citation>
    <scope>NUCLEOTIDE SEQUENCE [LARGE SCALE GENOMIC DNA]</scope>
    <source>
        <strain evidence="2 3">ATCC 11559</strain>
    </source>
</reference>
<gene>
    <name evidence="2" type="ORF">BCV71DRAFT_231160</name>
</gene>
<evidence type="ECO:0000313" key="2">
    <source>
        <dbReference type="EMBL" id="ORE22687.1"/>
    </source>
</evidence>
<proteinExistence type="predicted"/>
<accession>A0A0A1N628</accession>
<evidence type="ECO:0000256" key="1">
    <source>
        <dbReference type="SAM" id="SignalP"/>
    </source>
</evidence>
<dbReference type="Proteomes" id="UP000242381">
    <property type="component" value="Unassembled WGS sequence"/>
</dbReference>
<evidence type="ECO:0000313" key="3">
    <source>
        <dbReference type="Proteomes" id="UP000242381"/>
    </source>
</evidence>
<feature type="signal peptide" evidence="1">
    <location>
        <begin position="1"/>
        <end position="19"/>
    </location>
</feature>
<dbReference type="AlphaFoldDB" id="A0A0A1N628"/>
<name>A0A0A1N628_RHIZD</name>